<dbReference type="Proteomes" id="UP000186817">
    <property type="component" value="Unassembled WGS sequence"/>
</dbReference>
<gene>
    <name evidence="4" type="primary">FPV219</name>
    <name evidence="4" type="ORF">AK812_SmicGene41838</name>
</gene>
<sequence>MLRVRSCSGQVLCTIDPAARKNKDALVLDDLTLTVGSQLHVPAHRISIHAADGHKPPSPTMTWADCQQPSVTENQELLAVVRHFRDGGAPELSLAIERQQHEEVCSLLESLVDPNIAISHDKSYGPCSPLCIAAYTNFGEPSLAQTLIAAHANLDGKHVAISPLTAACEARNMRMVNFLLEAGADVDRPTWFMDTPLLIAVSMDSAPLDRLLIRHRANIRQQDRWQRGPIERAFQHRAPHAAACLVLARAQVQPYTDANCLLHVAASRGSITWIKLLLRASAVAISRLSQTKRPDGSPSQQVALRHMMERRLLRKRDPSPNHEDVPKKTRQCTERGIYVKETILFDGILLHHLSPWSPFSLRALKTLQPPRRQDARSLLQLGATCKAAARRFHSAGLQALIYHLREDNRCLTMLATHLEKTLVYVLQMTARSLAAWPQLEDQA</sequence>
<evidence type="ECO:0000256" key="2">
    <source>
        <dbReference type="ARBA" id="ARBA00023043"/>
    </source>
</evidence>
<dbReference type="SMART" id="SM00248">
    <property type="entry name" value="ANK"/>
    <property type="match status" value="5"/>
</dbReference>
<dbReference type="PROSITE" id="PS50088">
    <property type="entry name" value="ANK_REPEAT"/>
    <property type="match status" value="1"/>
</dbReference>
<evidence type="ECO:0000256" key="3">
    <source>
        <dbReference type="PROSITE-ProRule" id="PRU00023"/>
    </source>
</evidence>
<comment type="caution">
    <text evidence="4">The sequence shown here is derived from an EMBL/GenBank/DDBJ whole genome shotgun (WGS) entry which is preliminary data.</text>
</comment>
<protein>
    <submittedName>
        <fullName evidence="4">Putative ankyrin repeat protein</fullName>
    </submittedName>
</protein>
<dbReference type="InterPro" id="IPR036770">
    <property type="entry name" value="Ankyrin_rpt-contain_sf"/>
</dbReference>
<dbReference type="PANTHER" id="PTHR24198">
    <property type="entry name" value="ANKYRIN REPEAT AND PROTEIN KINASE DOMAIN-CONTAINING PROTEIN"/>
    <property type="match status" value="1"/>
</dbReference>
<keyword evidence="5" id="KW-1185">Reference proteome</keyword>
<reference evidence="4 5" key="1">
    <citation type="submission" date="2016-02" db="EMBL/GenBank/DDBJ databases">
        <title>Genome analysis of coral dinoflagellate symbionts highlights evolutionary adaptations to a symbiotic lifestyle.</title>
        <authorList>
            <person name="Aranda M."/>
            <person name="Li Y."/>
            <person name="Liew Y.J."/>
            <person name="Baumgarten S."/>
            <person name="Simakov O."/>
            <person name="Wilson M."/>
            <person name="Piel J."/>
            <person name="Ashoor H."/>
            <person name="Bougouffa S."/>
            <person name="Bajic V.B."/>
            <person name="Ryu T."/>
            <person name="Ravasi T."/>
            <person name="Bayer T."/>
            <person name="Micklem G."/>
            <person name="Kim H."/>
            <person name="Bhak J."/>
            <person name="Lajeunesse T.C."/>
            <person name="Voolstra C.R."/>
        </authorList>
    </citation>
    <scope>NUCLEOTIDE SEQUENCE [LARGE SCALE GENOMIC DNA]</scope>
    <source>
        <strain evidence="4 5">CCMP2467</strain>
    </source>
</reference>
<dbReference type="SUPFAM" id="SSF48403">
    <property type="entry name" value="Ankyrin repeat"/>
    <property type="match status" value="1"/>
</dbReference>
<dbReference type="PROSITE" id="PS50297">
    <property type="entry name" value="ANK_REP_REGION"/>
    <property type="match status" value="1"/>
</dbReference>
<dbReference type="AlphaFoldDB" id="A0A1Q9C543"/>
<dbReference type="Pfam" id="PF12796">
    <property type="entry name" value="Ank_2"/>
    <property type="match status" value="1"/>
</dbReference>
<dbReference type="OrthoDB" id="46760at2759"/>
<keyword evidence="1" id="KW-0677">Repeat</keyword>
<keyword evidence="2 3" id="KW-0040">ANK repeat</keyword>
<organism evidence="4 5">
    <name type="scientific">Symbiodinium microadriaticum</name>
    <name type="common">Dinoflagellate</name>
    <name type="synonym">Zooxanthella microadriatica</name>
    <dbReference type="NCBI Taxonomy" id="2951"/>
    <lineage>
        <taxon>Eukaryota</taxon>
        <taxon>Sar</taxon>
        <taxon>Alveolata</taxon>
        <taxon>Dinophyceae</taxon>
        <taxon>Suessiales</taxon>
        <taxon>Symbiodiniaceae</taxon>
        <taxon>Symbiodinium</taxon>
    </lineage>
</organism>
<evidence type="ECO:0000256" key="1">
    <source>
        <dbReference type="ARBA" id="ARBA00022737"/>
    </source>
</evidence>
<dbReference type="Gene3D" id="1.25.40.20">
    <property type="entry name" value="Ankyrin repeat-containing domain"/>
    <property type="match status" value="1"/>
</dbReference>
<evidence type="ECO:0000313" key="5">
    <source>
        <dbReference type="Proteomes" id="UP000186817"/>
    </source>
</evidence>
<proteinExistence type="predicted"/>
<dbReference type="PANTHER" id="PTHR24198:SF165">
    <property type="entry name" value="ANKYRIN REPEAT-CONTAINING PROTEIN-RELATED"/>
    <property type="match status" value="1"/>
</dbReference>
<evidence type="ECO:0000313" key="4">
    <source>
        <dbReference type="EMBL" id="OLP78040.1"/>
    </source>
</evidence>
<name>A0A1Q9C543_SYMMI</name>
<dbReference type="EMBL" id="LSRX01001672">
    <property type="protein sequence ID" value="OLP78040.1"/>
    <property type="molecule type" value="Genomic_DNA"/>
</dbReference>
<feature type="repeat" description="ANK" evidence="3">
    <location>
        <begin position="159"/>
        <end position="187"/>
    </location>
</feature>
<accession>A0A1Q9C543</accession>
<dbReference type="InterPro" id="IPR002110">
    <property type="entry name" value="Ankyrin_rpt"/>
</dbReference>